<dbReference type="AlphaFoldDB" id="A0AAX3UCU9"/>
<feature type="transmembrane region" description="Helical" evidence="1">
    <location>
        <begin position="30"/>
        <end position="50"/>
    </location>
</feature>
<protein>
    <submittedName>
        <fullName evidence="5">LiaF-related protein</fullName>
    </submittedName>
    <submittedName>
        <fullName evidence="4">Predicted membrane protein</fullName>
    </submittedName>
</protein>
<keyword evidence="1" id="KW-0812">Transmembrane</keyword>
<dbReference type="InterPro" id="IPR024425">
    <property type="entry name" value="LiaF-like_C"/>
</dbReference>
<dbReference type="Proteomes" id="UP000181860">
    <property type="component" value="Unassembled WGS sequence"/>
</dbReference>
<feature type="transmembrane region" description="Helical" evidence="1">
    <location>
        <begin position="85"/>
        <end position="106"/>
    </location>
</feature>
<evidence type="ECO:0000313" key="5">
    <source>
        <dbReference type="EMBL" id="WGO85470.1"/>
    </source>
</evidence>
<evidence type="ECO:0000259" key="3">
    <source>
        <dbReference type="Pfam" id="PF22570"/>
    </source>
</evidence>
<evidence type="ECO:0000256" key="1">
    <source>
        <dbReference type="SAM" id="Phobius"/>
    </source>
</evidence>
<feature type="transmembrane region" description="Helical" evidence="1">
    <location>
        <begin position="7"/>
        <end position="24"/>
    </location>
</feature>
<name>A0AAX3UCU9_9LACO</name>
<reference evidence="5" key="3">
    <citation type="submission" date="2023-04" db="EMBL/GenBank/DDBJ databases">
        <authorList>
            <person name="Wang Y."/>
        </authorList>
    </citation>
    <scope>NUCLEOTIDE SEQUENCE</scope>
    <source>
        <strain evidence="5">ZW18</strain>
    </source>
</reference>
<dbReference type="Proteomes" id="UP001242513">
    <property type="component" value="Chromosome"/>
</dbReference>
<proteinExistence type="predicted"/>
<keyword evidence="1" id="KW-1133">Transmembrane helix</keyword>
<feature type="domain" description="LiaF transmembrane" evidence="3">
    <location>
        <begin position="10"/>
        <end position="106"/>
    </location>
</feature>
<evidence type="ECO:0000313" key="7">
    <source>
        <dbReference type="Proteomes" id="UP001242513"/>
    </source>
</evidence>
<dbReference type="EMBL" id="FMXC01000015">
    <property type="protein sequence ID" value="SDA58257.1"/>
    <property type="molecule type" value="Genomic_DNA"/>
</dbReference>
<dbReference type="Pfam" id="PF22570">
    <property type="entry name" value="LiaF-TM"/>
    <property type="match status" value="1"/>
</dbReference>
<keyword evidence="6" id="KW-1185">Reference proteome</keyword>
<accession>A0AAX3UCU9</accession>
<gene>
    <name evidence="5" type="ORF">QEJ78_08890</name>
    <name evidence="4" type="ORF">SAMN02983011_01467</name>
</gene>
<reference evidence="5" key="2">
    <citation type="journal article" date="2022" name="Food Funct.">
        <title>Lactobacillus kefiranofaciens ZW18 from Kefir enhances the anti-tumor effect of anti-programmed cell death 1 (PD-1) immunotherapy by modulating the gut microbiota.</title>
        <authorList>
            <person name="Zhao J."/>
            <person name="Wang Y."/>
            <person name="Wang J."/>
            <person name="Lv M."/>
            <person name="Zhou C."/>
            <person name="Jia L."/>
            <person name="Geng W."/>
        </authorList>
    </citation>
    <scope>NUCLEOTIDE SEQUENCE</scope>
    <source>
        <strain evidence="5">ZW18</strain>
    </source>
</reference>
<feature type="transmembrane region" description="Helical" evidence="1">
    <location>
        <begin position="57"/>
        <end position="73"/>
    </location>
</feature>
<evidence type="ECO:0000313" key="4">
    <source>
        <dbReference type="EMBL" id="SDA58257.1"/>
    </source>
</evidence>
<dbReference type="Pfam" id="PF09922">
    <property type="entry name" value="LiaF-like_C"/>
    <property type="match status" value="1"/>
</dbReference>
<reference evidence="4 6" key="1">
    <citation type="submission" date="2016-10" db="EMBL/GenBank/DDBJ databases">
        <authorList>
            <person name="Varghese N."/>
            <person name="Submissions S."/>
        </authorList>
    </citation>
    <scope>NUCLEOTIDE SEQUENCE [LARGE SCALE GENOMIC DNA]</scope>
    <source>
        <strain evidence="4 6">ATCC 43761</strain>
    </source>
</reference>
<feature type="domain" description="Cell wall-active antibiotics response LiaF-like C-terminal" evidence="2">
    <location>
        <begin position="134"/>
        <end position="213"/>
    </location>
</feature>
<keyword evidence="1" id="KW-0472">Membrane</keyword>
<organism evidence="5 7">
    <name type="scientific">Lactobacillus kefiranofaciens</name>
    <dbReference type="NCBI Taxonomy" id="267818"/>
    <lineage>
        <taxon>Bacteria</taxon>
        <taxon>Bacillati</taxon>
        <taxon>Bacillota</taxon>
        <taxon>Bacilli</taxon>
        <taxon>Lactobacillales</taxon>
        <taxon>Lactobacillaceae</taxon>
        <taxon>Lactobacillus</taxon>
    </lineage>
</organism>
<evidence type="ECO:0000313" key="6">
    <source>
        <dbReference type="Proteomes" id="UP000181860"/>
    </source>
</evidence>
<evidence type="ECO:0000259" key="2">
    <source>
        <dbReference type="Pfam" id="PF09922"/>
    </source>
</evidence>
<dbReference type="InterPro" id="IPR054331">
    <property type="entry name" value="LiaF_TM"/>
</dbReference>
<dbReference type="EMBL" id="CP123735">
    <property type="protein sequence ID" value="WGO85470.1"/>
    <property type="molecule type" value="Genomic_DNA"/>
</dbReference>
<sequence length="233" mass="25589">MMKKSFSRILLGVGFIAAAVLLVVNQLNLLSFRLGFMTIILGIIFLALVIKGLIDRSIYLTVFSLAFLVITFSKDLHIEKMLSPMKILFIALLIAIGLSLLFTHSFRPKISVNKEIGDTTVEENGNNIVIDHRMGDTSRYVHSQHLESIQINASMGDINVYLDDAKAAGNRVDVNLNASMGDVTLFVPLSWRVENHLRTTLGDVTIKGESNGGGPTLVLQGKANMGDVEINYV</sequence>